<feature type="transmembrane region" description="Helical" evidence="6">
    <location>
        <begin position="12"/>
        <end position="29"/>
    </location>
</feature>
<keyword evidence="4 6" id="KW-1133">Transmembrane helix</keyword>
<dbReference type="AlphaFoldDB" id="A0A4Q0Y4H4"/>
<keyword evidence="3 6" id="KW-0812">Transmembrane</keyword>
<evidence type="ECO:0000256" key="3">
    <source>
        <dbReference type="ARBA" id="ARBA00022692"/>
    </source>
</evidence>
<feature type="transmembrane region" description="Helical" evidence="6">
    <location>
        <begin position="164"/>
        <end position="186"/>
    </location>
</feature>
<evidence type="ECO:0000259" key="7">
    <source>
        <dbReference type="Pfam" id="PF03772"/>
    </source>
</evidence>
<evidence type="ECO:0000256" key="1">
    <source>
        <dbReference type="ARBA" id="ARBA00004651"/>
    </source>
</evidence>
<evidence type="ECO:0000256" key="5">
    <source>
        <dbReference type="ARBA" id="ARBA00023136"/>
    </source>
</evidence>
<evidence type="ECO:0000256" key="4">
    <source>
        <dbReference type="ARBA" id="ARBA00022989"/>
    </source>
</evidence>
<organism evidence="8 9">
    <name type="scientific">Halarcobacter anaerophilus</name>
    <dbReference type="NCBI Taxonomy" id="877500"/>
    <lineage>
        <taxon>Bacteria</taxon>
        <taxon>Pseudomonadati</taxon>
        <taxon>Campylobacterota</taxon>
        <taxon>Epsilonproteobacteria</taxon>
        <taxon>Campylobacterales</taxon>
        <taxon>Arcobacteraceae</taxon>
        <taxon>Halarcobacter</taxon>
    </lineage>
</organism>
<evidence type="ECO:0000313" key="8">
    <source>
        <dbReference type="EMBL" id="RXJ64435.1"/>
    </source>
</evidence>
<comment type="caution">
    <text evidence="8">The sequence shown here is derived from an EMBL/GenBank/DDBJ whole genome shotgun (WGS) entry which is preliminary data.</text>
</comment>
<dbReference type="STRING" id="877500.GCA_000935065_02691"/>
<sequence>MNSLQFISSKKDFFLLFSILAFIAFFNFFHEYFKYKDLKEEELFQSKFQIINIYKKEDFYVLKLQNEDLTFFTSIEKNRTLQKLDFITLGFLTTGVNFYSYLKGFYAKSIYYEKEQENKSLKKMLNEKIKSQHKNIEIKQLFSALFLAIPISKEYRDIYTNFSISHLIAISGFHLSILASLVYVLLYYPYSFFQKRYFPYRNRKADILIFTLLTLFLYLLLTNLVASVLRSFIMFFLGTLFLRSNIKIFSFGTLFLTLILILSLFPKYLFSISLWFSICGVFYIFLYIHYFKNQPKIFSFIFFNFWIFFVFNPIVHFFFPNTAYEQLLSPFLTIFFTFFYPIELFLHFIGLGTFWDEYLISFINYEIEVFEVKTPNIFFIFYIIFSFLSVYSKRAFLGLNLLLIFFNLYMFMNSFL</sequence>
<dbReference type="InterPro" id="IPR004477">
    <property type="entry name" value="ComEC_N"/>
</dbReference>
<dbReference type="Pfam" id="PF03772">
    <property type="entry name" value="Competence"/>
    <property type="match status" value="1"/>
</dbReference>
<dbReference type="Proteomes" id="UP000290191">
    <property type="component" value="Unassembled WGS sequence"/>
</dbReference>
<feature type="transmembrane region" description="Helical" evidence="6">
    <location>
        <begin position="246"/>
        <end position="265"/>
    </location>
</feature>
<dbReference type="PANTHER" id="PTHR30619:SF7">
    <property type="entry name" value="BETA-LACTAMASE DOMAIN PROTEIN"/>
    <property type="match status" value="1"/>
</dbReference>
<keyword evidence="9" id="KW-1185">Reference proteome</keyword>
<feature type="domain" description="ComEC/Rec2-related protein" evidence="7">
    <location>
        <begin position="151"/>
        <end position="350"/>
    </location>
</feature>
<evidence type="ECO:0000313" key="9">
    <source>
        <dbReference type="Proteomes" id="UP000290191"/>
    </source>
</evidence>
<gene>
    <name evidence="8" type="ORF">CRV06_00305</name>
</gene>
<feature type="transmembrane region" description="Helical" evidence="6">
    <location>
        <begin position="396"/>
        <end position="412"/>
    </location>
</feature>
<keyword evidence="5 6" id="KW-0472">Membrane</keyword>
<feature type="transmembrane region" description="Helical" evidence="6">
    <location>
        <begin position="331"/>
        <end position="355"/>
    </location>
</feature>
<protein>
    <submittedName>
        <fullName evidence="8">Competence protein</fullName>
    </submittedName>
</protein>
<dbReference type="PANTHER" id="PTHR30619">
    <property type="entry name" value="DNA INTERNALIZATION/COMPETENCE PROTEIN COMEC/REC2"/>
    <property type="match status" value="1"/>
</dbReference>
<evidence type="ECO:0000256" key="6">
    <source>
        <dbReference type="SAM" id="Phobius"/>
    </source>
</evidence>
<comment type="subcellular location">
    <subcellularLocation>
        <location evidence="1">Cell membrane</location>
        <topology evidence="1">Multi-pass membrane protein</topology>
    </subcellularLocation>
</comment>
<feature type="transmembrane region" description="Helical" evidence="6">
    <location>
        <begin position="84"/>
        <end position="102"/>
    </location>
</feature>
<feature type="transmembrane region" description="Helical" evidence="6">
    <location>
        <begin position="375"/>
        <end position="391"/>
    </location>
</feature>
<dbReference type="RefSeq" id="WP_129080874.1">
    <property type="nucleotide sequence ID" value="NZ_CP041070.1"/>
</dbReference>
<keyword evidence="2" id="KW-1003">Cell membrane</keyword>
<dbReference type="NCBIfam" id="TIGR00360">
    <property type="entry name" value="ComEC_N-term"/>
    <property type="match status" value="1"/>
</dbReference>
<dbReference type="GO" id="GO:0005886">
    <property type="term" value="C:plasma membrane"/>
    <property type="evidence" value="ECO:0007669"/>
    <property type="project" value="UniProtKB-SubCell"/>
</dbReference>
<feature type="transmembrane region" description="Helical" evidence="6">
    <location>
        <begin position="207"/>
        <end position="226"/>
    </location>
</feature>
<proteinExistence type="predicted"/>
<dbReference type="InterPro" id="IPR052159">
    <property type="entry name" value="Competence_DNA_uptake"/>
</dbReference>
<feature type="transmembrane region" description="Helical" evidence="6">
    <location>
        <begin position="297"/>
        <end position="319"/>
    </location>
</feature>
<name>A0A4Q0Y4H4_9BACT</name>
<dbReference type="EMBL" id="PDKO01000001">
    <property type="protein sequence ID" value="RXJ64435.1"/>
    <property type="molecule type" value="Genomic_DNA"/>
</dbReference>
<dbReference type="OrthoDB" id="5372341at2"/>
<feature type="transmembrane region" description="Helical" evidence="6">
    <location>
        <begin position="272"/>
        <end position="291"/>
    </location>
</feature>
<evidence type="ECO:0000256" key="2">
    <source>
        <dbReference type="ARBA" id="ARBA00022475"/>
    </source>
</evidence>
<reference evidence="8 9" key="1">
    <citation type="submission" date="2017-10" db="EMBL/GenBank/DDBJ databases">
        <title>Genomics of the genus Arcobacter.</title>
        <authorList>
            <person name="Perez-Cataluna A."/>
            <person name="Figueras M.J."/>
        </authorList>
    </citation>
    <scope>NUCLEOTIDE SEQUENCE [LARGE SCALE GENOMIC DNA]</scope>
    <source>
        <strain evidence="8 9">DSM 24636</strain>
    </source>
</reference>
<accession>A0A4Q0Y4H4</accession>